<organism evidence="1 2">
    <name type="scientific">Thiohalocapsa marina</name>
    <dbReference type="NCBI Taxonomy" id="424902"/>
    <lineage>
        <taxon>Bacteria</taxon>
        <taxon>Pseudomonadati</taxon>
        <taxon>Pseudomonadota</taxon>
        <taxon>Gammaproteobacteria</taxon>
        <taxon>Chromatiales</taxon>
        <taxon>Chromatiaceae</taxon>
        <taxon>Thiohalocapsa</taxon>
    </lineage>
</organism>
<sequence>MADALIDDATKEQLAEAARLLAVAVGYYERRCGEVQPDLLQKLLRSGDLDEETLSIVTAGMQNLVSALAEVTGKVDVFEEEVRH</sequence>
<gene>
    <name evidence="1" type="ORF">F2Q65_14875</name>
</gene>
<dbReference type="AlphaFoldDB" id="A0A5M8FIC3"/>
<dbReference type="Proteomes" id="UP000322981">
    <property type="component" value="Unassembled WGS sequence"/>
</dbReference>
<proteinExistence type="predicted"/>
<dbReference type="OrthoDB" id="9952959at2"/>
<comment type="caution">
    <text evidence="1">The sequence shown here is derived from an EMBL/GenBank/DDBJ whole genome shotgun (WGS) entry which is preliminary data.</text>
</comment>
<reference evidence="1 2" key="1">
    <citation type="submission" date="2019-09" db="EMBL/GenBank/DDBJ databases">
        <title>Whole-genome sequence of the purple sulfur bacterium Thiohalocapsa marina DSM 19078.</title>
        <authorList>
            <person name="Kyndt J.A."/>
            <person name="Meyer T.E."/>
        </authorList>
    </citation>
    <scope>NUCLEOTIDE SEQUENCE [LARGE SCALE GENOMIC DNA]</scope>
    <source>
        <strain evidence="1 2">DSM 19078</strain>
    </source>
</reference>
<evidence type="ECO:0000313" key="1">
    <source>
        <dbReference type="EMBL" id="KAA6183720.1"/>
    </source>
</evidence>
<protein>
    <submittedName>
        <fullName evidence="1">Uncharacterized protein</fullName>
    </submittedName>
</protein>
<keyword evidence="2" id="KW-1185">Reference proteome</keyword>
<name>A0A5M8FIC3_9GAMM</name>
<evidence type="ECO:0000313" key="2">
    <source>
        <dbReference type="Proteomes" id="UP000322981"/>
    </source>
</evidence>
<dbReference type="EMBL" id="VWXX01000029">
    <property type="protein sequence ID" value="KAA6183720.1"/>
    <property type="molecule type" value="Genomic_DNA"/>
</dbReference>
<accession>A0A5M8FIC3</accession>
<dbReference type="RefSeq" id="WP_150094197.1">
    <property type="nucleotide sequence ID" value="NZ_VWXX01000029.1"/>
</dbReference>